<dbReference type="OrthoDB" id="5497098at2"/>
<dbReference type="AlphaFoldDB" id="A6G8S0"/>
<feature type="transmembrane region" description="Helical" evidence="10">
    <location>
        <begin position="118"/>
        <end position="137"/>
    </location>
</feature>
<reference evidence="12 13" key="1">
    <citation type="submission" date="2007-06" db="EMBL/GenBank/DDBJ databases">
        <authorList>
            <person name="Shimkets L."/>
            <person name="Ferriera S."/>
            <person name="Johnson J."/>
            <person name="Kravitz S."/>
            <person name="Beeson K."/>
            <person name="Sutton G."/>
            <person name="Rogers Y.-H."/>
            <person name="Friedman R."/>
            <person name="Frazier M."/>
            <person name="Venter J.C."/>
        </authorList>
    </citation>
    <scope>NUCLEOTIDE SEQUENCE [LARGE SCALE GENOMIC DNA]</scope>
    <source>
        <strain evidence="12 13">SIR-1</strain>
    </source>
</reference>
<keyword evidence="5 10" id="KW-0812">Transmembrane</keyword>
<feature type="transmembrane region" description="Helical" evidence="10">
    <location>
        <begin position="69"/>
        <end position="86"/>
    </location>
</feature>
<feature type="transmembrane region" description="Helical" evidence="10">
    <location>
        <begin position="16"/>
        <end position="36"/>
    </location>
</feature>
<evidence type="ECO:0000256" key="10">
    <source>
        <dbReference type="SAM" id="Phobius"/>
    </source>
</evidence>
<name>A6G8S0_9BACT</name>
<keyword evidence="6 10" id="KW-1133">Transmembrane helix</keyword>
<evidence type="ECO:0000256" key="4">
    <source>
        <dbReference type="ARBA" id="ARBA00022519"/>
    </source>
</evidence>
<evidence type="ECO:0000313" key="12">
    <source>
        <dbReference type="EMBL" id="EDM77730.1"/>
    </source>
</evidence>
<evidence type="ECO:0000256" key="2">
    <source>
        <dbReference type="ARBA" id="ARBA00022448"/>
    </source>
</evidence>
<keyword evidence="13" id="KW-1185">Reference proteome</keyword>
<dbReference type="PANTHER" id="PTHR35011:SF2">
    <property type="entry name" value="2,3-DIKETO-L-GULONATE TRAP TRANSPORTER SMALL PERMEASE PROTEIN YIAM"/>
    <property type="match status" value="1"/>
</dbReference>
<comment type="caution">
    <text evidence="12">The sequence shown here is derived from an EMBL/GenBank/DDBJ whole genome shotgun (WGS) entry which is preliminary data.</text>
</comment>
<protein>
    <recommendedName>
        <fullName evidence="11">Tripartite ATP-independent periplasmic transporters DctQ component domain-containing protein</fullName>
    </recommendedName>
</protein>
<keyword evidence="3" id="KW-1003">Cell membrane</keyword>
<proteinExistence type="inferred from homology"/>
<evidence type="ECO:0000256" key="5">
    <source>
        <dbReference type="ARBA" id="ARBA00022692"/>
    </source>
</evidence>
<evidence type="ECO:0000256" key="6">
    <source>
        <dbReference type="ARBA" id="ARBA00022989"/>
    </source>
</evidence>
<dbReference type="STRING" id="391625.PPSIR1_38736"/>
<sequence length="349" mass="37945">MDFIKKLNHWVFQAERAIVVVSLLVMSVVVFASVVYRRYADPDSILAEKIARLIGAERDSATWDTLQSISGPLAVVLLGVLLYLGFRTASRRPLWNRGDETGKSHAEIHGEPRPHLHCLGYTAATLAVSYGVLVVLFGTGNIEQATCIELEVEGKLPFACGRFPTGLNWAQPFALILTLWVSFVGASMATSENLHLKVEAVQHALPERIQRVSGLISGILTAGFCLLLAYLAAEWALNKHEEYEIANGLGGLHDGIDIPYFMTFTIVPIAYSLMAVRFVGLGVLAFRGELEDTPAELRDLDLPKDDPFADEEASIETIPGDPPELDGAPDDSKADSADAADEAAEEDQA</sequence>
<evidence type="ECO:0000256" key="7">
    <source>
        <dbReference type="ARBA" id="ARBA00023136"/>
    </source>
</evidence>
<evidence type="ECO:0000256" key="9">
    <source>
        <dbReference type="SAM" id="MobiDB-lite"/>
    </source>
</evidence>
<comment type="subcellular location">
    <subcellularLocation>
        <location evidence="1">Cell inner membrane</location>
        <topology evidence="1">Multi-pass membrane protein</topology>
    </subcellularLocation>
</comment>
<feature type="transmembrane region" description="Helical" evidence="10">
    <location>
        <begin position="173"/>
        <end position="191"/>
    </location>
</feature>
<dbReference type="RefSeq" id="WP_006973115.1">
    <property type="nucleotide sequence ID" value="NZ_ABCS01000041.1"/>
</dbReference>
<feature type="region of interest" description="Disordered" evidence="9">
    <location>
        <begin position="297"/>
        <end position="349"/>
    </location>
</feature>
<feature type="compositionally biased region" description="Acidic residues" evidence="9">
    <location>
        <begin position="338"/>
        <end position="349"/>
    </location>
</feature>
<comment type="similarity">
    <text evidence="8">Belongs to the TRAP transporter small permease family.</text>
</comment>
<dbReference type="PANTHER" id="PTHR35011">
    <property type="entry name" value="2,3-DIKETO-L-GULONATE TRAP TRANSPORTER SMALL PERMEASE PROTEIN YIAM"/>
    <property type="match status" value="1"/>
</dbReference>
<dbReference type="eggNOG" id="COG3090">
    <property type="taxonomic scope" value="Bacteria"/>
</dbReference>
<feature type="compositionally biased region" description="Basic and acidic residues" evidence="9">
    <location>
        <begin position="297"/>
        <end position="307"/>
    </location>
</feature>
<evidence type="ECO:0000313" key="13">
    <source>
        <dbReference type="Proteomes" id="UP000005801"/>
    </source>
</evidence>
<keyword evidence="7 10" id="KW-0472">Membrane</keyword>
<dbReference type="EMBL" id="ABCS01000041">
    <property type="protein sequence ID" value="EDM77730.1"/>
    <property type="molecule type" value="Genomic_DNA"/>
</dbReference>
<evidence type="ECO:0000256" key="3">
    <source>
        <dbReference type="ARBA" id="ARBA00022475"/>
    </source>
</evidence>
<dbReference type="InterPro" id="IPR055348">
    <property type="entry name" value="DctQ"/>
</dbReference>
<dbReference type="Proteomes" id="UP000005801">
    <property type="component" value="Unassembled WGS sequence"/>
</dbReference>
<keyword evidence="4" id="KW-0997">Cell inner membrane</keyword>
<accession>A6G8S0</accession>
<dbReference type="GO" id="GO:0015740">
    <property type="term" value="P:C4-dicarboxylate transport"/>
    <property type="evidence" value="ECO:0007669"/>
    <property type="project" value="TreeGrafter"/>
</dbReference>
<dbReference type="GO" id="GO:0022857">
    <property type="term" value="F:transmembrane transporter activity"/>
    <property type="evidence" value="ECO:0007669"/>
    <property type="project" value="TreeGrafter"/>
</dbReference>
<gene>
    <name evidence="12" type="ORF">PPSIR1_38736</name>
</gene>
<evidence type="ECO:0000256" key="8">
    <source>
        <dbReference type="ARBA" id="ARBA00038436"/>
    </source>
</evidence>
<dbReference type="Pfam" id="PF04290">
    <property type="entry name" value="DctQ"/>
    <property type="match status" value="1"/>
</dbReference>
<feature type="domain" description="Tripartite ATP-independent periplasmic transporters DctQ component" evidence="11">
    <location>
        <begin position="166"/>
        <end position="280"/>
    </location>
</feature>
<feature type="transmembrane region" description="Helical" evidence="10">
    <location>
        <begin position="258"/>
        <end position="279"/>
    </location>
</feature>
<evidence type="ECO:0000259" key="11">
    <source>
        <dbReference type="Pfam" id="PF04290"/>
    </source>
</evidence>
<organism evidence="12 13">
    <name type="scientific">Plesiocystis pacifica SIR-1</name>
    <dbReference type="NCBI Taxonomy" id="391625"/>
    <lineage>
        <taxon>Bacteria</taxon>
        <taxon>Pseudomonadati</taxon>
        <taxon>Myxococcota</taxon>
        <taxon>Polyangia</taxon>
        <taxon>Nannocystales</taxon>
        <taxon>Nannocystaceae</taxon>
        <taxon>Plesiocystis</taxon>
    </lineage>
</organism>
<evidence type="ECO:0000256" key="1">
    <source>
        <dbReference type="ARBA" id="ARBA00004429"/>
    </source>
</evidence>
<dbReference type="GO" id="GO:0005886">
    <property type="term" value="C:plasma membrane"/>
    <property type="evidence" value="ECO:0007669"/>
    <property type="project" value="UniProtKB-SubCell"/>
</dbReference>
<keyword evidence="2" id="KW-0813">Transport</keyword>
<feature type="transmembrane region" description="Helical" evidence="10">
    <location>
        <begin position="212"/>
        <end position="233"/>
    </location>
</feature>
<dbReference type="InterPro" id="IPR007387">
    <property type="entry name" value="TRAP_DctQ"/>
</dbReference>